<organism evidence="9 10">
    <name type="scientific">Pleurostoma richardsiae</name>
    <dbReference type="NCBI Taxonomy" id="41990"/>
    <lineage>
        <taxon>Eukaryota</taxon>
        <taxon>Fungi</taxon>
        <taxon>Dikarya</taxon>
        <taxon>Ascomycota</taxon>
        <taxon>Pezizomycotina</taxon>
        <taxon>Sordariomycetes</taxon>
        <taxon>Sordariomycetidae</taxon>
        <taxon>Calosphaeriales</taxon>
        <taxon>Pleurostomataceae</taxon>
        <taxon>Pleurostoma</taxon>
    </lineage>
</organism>
<feature type="transmembrane region" description="Helical" evidence="7">
    <location>
        <begin position="690"/>
        <end position="709"/>
    </location>
</feature>
<dbReference type="Gene3D" id="3.90.550.10">
    <property type="entry name" value="Spore Coat Polysaccharide Biosynthesis Protein SpsA, Chain A"/>
    <property type="match status" value="1"/>
</dbReference>
<feature type="transmembrane region" description="Helical" evidence="7">
    <location>
        <begin position="620"/>
        <end position="650"/>
    </location>
</feature>
<comment type="caution">
    <text evidence="9">The sequence shown here is derived from an EMBL/GenBank/DDBJ whole genome shotgun (WGS) entry which is preliminary data.</text>
</comment>
<comment type="subcellular location">
    <subcellularLocation>
        <location evidence="1">Membrane</location>
        <topology evidence="1">Multi-pass membrane protein</topology>
    </subcellularLocation>
</comment>
<sequence>MGFSVTSAVQTLDPLQQRGNPIGIEIDEIRPIPSAGFSSWESFNGRRFSSIGTKPSSLSTTSDIRRKSTAVFVRPGMSEKEDDYIIQRLAKFDDIEMMPSWKRWVYRMSAPLILASFATYWIYFALRVIFTREAERKAGKTYWMAWAFIAVEIIVVVPMILHRLWGLHSTGMRTRPKLRIIGDNVPSVDIVITCCGEDDELVLDTAKAACNIDYPMERFRVIICDDGKSEGLRAMTERTAETQFDNLYYRSRPKYPGVPHHFKAGNLNYALEETKRLPGGAANFIGALDADMIPERDWIRALIPHMLIDPKCSMACPPQLFYNIPEDDPLCQSLDTFVHISEPIKDAMGVAWCTGSGYVVRREALEEIGGFPTGSLAEDVCCSSMLLGAGWTTAFVHEPLQFGTVPDSLTSHLKQRTRWTIGTVQTSLKLRFSVYGPLVKHMTFAQRLCGFVYTISSFFTVFLVASMFTSPIVLVAHGNLVPFSSYGQLRWLIRAWFGSMVLNRLNEFVAYLPSGYRTGQRETRAVMWMAIFHSIAIIRTFLLPKWLGGKVAVFTSSGSQKAELNERDRALRAPLWRRLKVTLWDCQCYLHLIFITFVIAAVVLATYWNFHDNHTTKTVLIALLTHAFWPPIIWLSCVLSCWIPIAYAIWPPDCPRREDLLERDPKTGVAYPKEEYKKTRSGWITTAHEVHYSLLTLYTIAVFVVSFWIR</sequence>
<dbReference type="GO" id="GO:0016020">
    <property type="term" value="C:membrane"/>
    <property type="evidence" value="ECO:0007669"/>
    <property type="project" value="UniProtKB-SubCell"/>
</dbReference>
<dbReference type="CDD" id="cd06421">
    <property type="entry name" value="CESA_CelA_like"/>
    <property type="match status" value="1"/>
</dbReference>
<keyword evidence="5 7" id="KW-1133">Transmembrane helix</keyword>
<keyword evidence="6 7" id="KW-0472">Membrane</keyword>
<protein>
    <submittedName>
        <fullName evidence="9">Glycosyl transferase</fullName>
    </submittedName>
</protein>
<feature type="transmembrane region" description="Helical" evidence="7">
    <location>
        <begin position="589"/>
        <end position="608"/>
    </location>
</feature>
<feature type="domain" description="Glycosyltransferase 2-like" evidence="8">
    <location>
        <begin position="287"/>
        <end position="466"/>
    </location>
</feature>
<dbReference type="GO" id="GO:0016757">
    <property type="term" value="F:glycosyltransferase activity"/>
    <property type="evidence" value="ECO:0007669"/>
    <property type="project" value="UniProtKB-KW"/>
</dbReference>
<dbReference type="InterPro" id="IPR029044">
    <property type="entry name" value="Nucleotide-diphossugar_trans"/>
</dbReference>
<keyword evidence="4 7" id="KW-0812">Transmembrane</keyword>
<keyword evidence="3 9" id="KW-0808">Transferase</keyword>
<feature type="transmembrane region" description="Helical" evidence="7">
    <location>
        <begin position="450"/>
        <end position="473"/>
    </location>
</feature>
<dbReference type="EMBL" id="JANBVO010000001">
    <property type="protein sequence ID" value="KAJ9157976.1"/>
    <property type="molecule type" value="Genomic_DNA"/>
</dbReference>
<evidence type="ECO:0000256" key="1">
    <source>
        <dbReference type="ARBA" id="ARBA00004141"/>
    </source>
</evidence>
<evidence type="ECO:0000256" key="6">
    <source>
        <dbReference type="ARBA" id="ARBA00023136"/>
    </source>
</evidence>
<evidence type="ECO:0000256" key="3">
    <source>
        <dbReference type="ARBA" id="ARBA00022679"/>
    </source>
</evidence>
<evidence type="ECO:0000256" key="4">
    <source>
        <dbReference type="ARBA" id="ARBA00022692"/>
    </source>
</evidence>
<keyword evidence="2" id="KW-0328">Glycosyltransferase</keyword>
<accession>A0AA38VLR7</accession>
<feature type="transmembrane region" description="Helical" evidence="7">
    <location>
        <begin position="143"/>
        <end position="165"/>
    </location>
</feature>
<name>A0AA38VLR7_9PEZI</name>
<evidence type="ECO:0000256" key="7">
    <source>
        <dbReference type="SAM" id="Phobius"/>
    </source>
</evidence>
<evidence type="ECO:0000259" key="8">
    <source>
        <dbReference type="Pfam" id="PF13632"/>
    </source>
</evidence>
<gene>
    <name evidence="9" type="ORF">NKR23_g423</name>
</gene>
<evidence type="ECO:0000256" key="5">
    <source>
        <dbReference type="ARBA" id="ARBA00022989"/>
    </source>
</evidence>
<evidence type="ECO:0000313" key="10">
    <source>
        <dbReference type="Proteomes" id="UP001174694"/>
    </source>
</evidence>
<evidence type="ECO:0000256" key="2">
    <source>
        <dbReference type="ARBA" id="ARBA00022676"/>
    </source>
</evidence>
<dbReference type="AlphaFoldDB" id="A0AA38VLR7"/>
<keyword evidence="10" id="KW-1185">Reference proteome</keyword>
<dbReference type="PANTHER" id="PTHR43867:SF2">
    <property type="entry name" value="CELLULOSE SYNTHASE CATALYTIC SUBUNIT A [UDP-FORMING]"/>
    <property type="match status" value="1"/>
</dbReference>
<dbReference type="InterPro" id="IPR001173">
    <property type="entry name" value="Glyco_trans_2-like"/>
</dbReference>
<feature type="transmembrane region" description="Helical" evidence="7">
    <location>
        <begin position="525"/>
        <end position="542"/>
    </location>
</feature>
<evidence type="ECO:0000313" key="9">
    <source>
        <dbReference type="EMBL" id="KAJ9157976.1"/>
    </source>
</evidence>
<feature type="transmembrane region" description="Helical" evidence="7">
    <location>
        <begin position="104"/>
        <end position="123"/>
    </location>
</feature>
<dbReference type="Pfam" id="PF13632">
    <property type="entry name" value="Glyco_trans_2_3"/>
    <property type="match status" value="1"/>
</dbReference>
<dbReference type="InterPro" id="IPR050321">
    <property type="entry name" value="Glycosyltr_2/OpgH_subfam"/>
</dbReference>
<dbReference type="Proteomes" id="UP001174694">
    <property type="component" value="Unassembled WGS sequence"/>
</dbReference>
<dbReference type="SUPFAM" id="SSF53448">
    <property type="entry name" value="Nucleotide-diphospho-sugar transferases"/>
    <property type="match status" value="1"/>
</dbReference>
<dbReference type="PANTHER" id="PTHR43867">
    <property type="entry name" value="CELLULOSE SYNTHASE CATALYTIC SUBUNIT A [UDP-FORMING]"/>
    <property type="match status" value="1"/>
</dbReference>
<reference evidence="9" key="1">
    <citation type="submission" date="2022-07" db="EMBL/GenBank/DDBJ databases">
        <title>Fungi with potential for degradation of polypropylene.</title>
        <authorList>
            <person name="Gostincar C."/>
        </authorList>
    </citation>
    <scope>NUCLEOTIDE SEQUENCE</scope>
    <source>
        <strain evidence="9">EXF-13308</strain>
    </source>
</reference>
<proteinExistence type="predicted"/>